<reference evidence="1 2" key="1">
    <citation type="submission" date="2019-02" db="EMBL/GenBank/DDBJ databases">
        <title>Deep-cultivation of Planctomycetes and their phenomic and genomic characterization uncovers novel biology.</title>
        <authorList>
            <person name="Wiegand S."/>
            <person name="Jogler M."/>
            <person name="Boedeker C."/>
            <person name="Pinto D."/>
            <person name="Vollmers J."/>
            <person name="Rivas-Marin E."/>
            <person name="Kohn T."/>
            <person name="Peeters S.H."/>
            <person name="Heuer A."/>
            <person name="Rast P."/>
            <person name="Oberbeckmann S."/>
            <person name="Bunk B."/>
            <person name="Jeske O."/>
            <person name="Meyerdierks A."/>
            <person name="Storesund J.E."/>
            <person name="Kallscheuer N."/>
            <person name="Luecker S."/>
            <person name="Lage O.M."/>
            <person name="Pohl T."/>
            <person name="Merkel B.J."/>
            <person name="Hornburger P."/>
            <person name="Mueller R.-W."/>
            <person name="Bruemmer F."/>
            <person name="Labrenz M."/>
            <person name="Spormann A.M."/>
            <person name="Op den Camp H."/>
            <person name="Overmann J."/>
            <person name="Amann R."/>
            <person name="Jetten M.S.M."/>
            <person name="Mascher T."/>
            <person name="Medema M.H."/>
            <person name="Devos D.P."/>
            <person name="Kaster A.-K."/>
            <person name="Ovreas L."/>
            <person name="Rohde M."/>
            <person name="Galperin M.Y."/>
            <person name="Jogler C."/>
        </authorList>
    </citation>
    <scope>NUCLEOTIDE SEQUENCE [LARGE SCALE GENOMIC DNA]</scope>
    <source>
        <strain evidence="1 2">K22_7</strain>
    </source>
</reference>
<name>A0A517ND51_9BACT</name>
<dbReference type="AlphaFoldDB" id="A0A517ND51"/>
<sequence length="54" mass="5768">MGSAGEGWGERAKKRGVAAVEWLSGLRLFLPPLPRIPPKWSIDGIRGRGLGRGG</sequence>
<organism evidence="1 2">
    <name type="scientific">Rubripirellula lacrimiformis</name>
    <dbReference type="NCBI Taxonomy" id="1930273"/>
    <lineage>
        <taxon>Bacteria</taxon>
        <taxon>Pseudomonadati</taxon>
        <taxon>Planctomycetota</taxon>
        <taxon>Planctomycetia</taxon>
        <taxon>Pirellulales</taxon>
        <taxon>Pirellulaceae</taxon>
        <taxon>Rubripirellula</taxon>
    </lineage>
</organism>
<evidence type="ECO:0000313" key="2">
    <source>
        <dbReference type="Proteomes" id="UP000318538"/>
    </source>
</evidence>
<protein>
    <submittedName>
        <fullName evidence="1">Uncharacterized protein</fullName>
    </submittedName>
</protein>
<dbReference type="Proteomes" id="UP000318538">
    <property type="component" value="Chromosome"/>
</dbReference>
<dbReference type="KEGG" id="rlc:K227x_34390"/>
<keyword evidence="2" id="KW-1185">Reference proteome</keyword>
<gene>
    <name evidence="1" type="ORF">K227x_34390</name>
</gene>
<proteinExistence type="predicted"/>
<accession>A0A517ND51</accession>
<evidence type="ECO:0000313" key="1">
    <source>
        <dbReference type="EMBL" id="QDT05041.1"/>
    </source>
</evidence>
<dbReference type="EMBL" id="CP036525">
    <property type="protein sequence ID" value="QDT05041.1"/>
    <property type="molecule type" value="Genomic_DNA"/>
</dbReference>